<comment type="similarity">
    <text evidence="2">Belongs to the 5-formyltetrahydrofolate cyclo-ligase family.</text>
</comment>
<dbReference type="InterPro" id="IPR002698">
    <property type="entry name" value="FTHF_cligase"/>
</dbReference>
<evidence type="ECO:0000256" key="2">
    <source>
        <dbReference type="RuleBase" id="RU361279"/>
    </source>
</evidence>
<dbReference type="Gene3D" id="3.40.50.10420">
    <property type="entry name" value="NagB/RpiA/CoA transferase-like"/>
    <property type="match status" value="1"/>
</dbReference>
<keyword evidence="3" id="KW-0436">Ligase</keyword>
<dbReference type="GO" id="GO:0030272">
    <property type="term" value="F:5-formyltetrahydrofolate cyclo-ligase activity"/>
    <property type="evidence" value="ECO:0007669"/>
    <property type="project" value="UniProtKB-EC"/>
</dbReference>
<keyword evidence="1 2" id="KW-0067">ATP-binding</keyword>
<feature type="binding site" evidence="1">
    <location>
        <begin position="3"/>
        <end position="7"/>
    </location>
    <ligand>
        <name>ATP</name>
        <dbReference type="ChEBI" id="CHEBI:30616"/>
    </ligand>
</feature>
<evidence type="ECO:0000313" key="4">
    <source>
        <dbReference type="Proteomes" id="UP000266091"/>
    </source>
</evidence>
<name>A0A388SAI0_9BURK</name>
<organism evidence="3 4">
    <name type="scientific">Mesosutterella multiformis</name>
    <dbReference type="NCBI Taxonomy" id="2259133"/>
    <lineage>
        <taxon>Bacteria</taxon>
        <taxon>Pseudomonadati</taxon>
        <taxon>Pseudomonadota</taxon>
        <taxon>Betaproteobacteria</taxon>
        <taxon>Burkholderiales</taxon>
        <taxon>Sutterellaceae</taxon>
        <taxon>Mesosutterella</taxon>
    </lineage>
</organism>
<dbReference type="GO" id="GO:0005524">
    <property type="term" value="F:ATP binding"/>
    <property type="evidence" value="ECO:0007669"/>
    <property type="project" value="UniProtKB-KW"/>
</dbReference>
<keyword evidence="4" id="KW-1185">Reference proteome</keyword>
<dbReference type="AlphaFoldDB" id="A0A388SAI0"/>
<evidence type="ECO:0000313" key="3">
    <source>
        <dbReference type="EMBL" id="GBO93322.1"/>
    </source>
</evidence>
<keyword evidence="2" id="KW-0460">Magnesium</keyword>
<reference evidence="3 4" key="1">
    <citation type="journal article" date="2018" name="Int. J. Syst. Evol. Microbiol.">
        <title>Mesosutterella multiformis gen. nov., sp. nov., a member of the family Sutterellaceae and Sutterella megalosphaeroides sp. nov., isolated from human faeces.</title>
        <authorList>
            <person name="Sakamoto M."/>
            <person name="Ikeyama N."/>
            <person name="Kunihiro T."/>
            <person name="Iino T."/>
            <person name="Yuki M."/>
            <person name="Ohkuma M."/>
        </authorList>
    </citation>
    <scope>NUCLEOTIDE SEQUENCE [LARGE SCALE GENOMIC DNA]</scope>
    <source>
        <strain evidence="3 4">4NBBH2</strain>
    </source>
</reference>
<dbReference type="SUPFAM" id="SSF100950">
    <property type="entry name" value="NagB/RpiA/CoA transferase-like"/>
    <property type="match status" value="1"/>
</dbReference>
<dbReference type="EMBL" id="BGZJ01000001">
    <property type="protein sequence ID" value="GBO93322.1"/>
    <property type="molecule type" value="Genomic_DNA"/>
</dbReference>
<keyword evidence="2" id="KW-0479">Metal-binding</keyword>
<dbReference type="InterPro" id="IPR037171">
    <property type="entry name" value="NagB/RpiA_transferase-like"/>
</dbReference>
<proteinExistence type="inferred from homology"/>
<sequence length="187" mass="20717">MDKKLLRKELLAVRQEIAATRPEAAKELARNIVGWLEANPQFSSVGLYYPIQSEPDLMEALGAWQSEKPGRMLALPVVMKGKMGYYQWTPGVEMVESGFHIMVPKEKIPVVPQVLLAPCIGFSDIGCRLGYGAGWFDRTLPTIKPAPVTVAVSYEACNATGRLEAEPHDILLQWIATERDVRPAAKL</sequence>
<dbReference type="RefSeq" id="WP_116269719.1">
    <property type="nucleotide sequence ID" value="NZ_BGZJ01000001.1"/>
</dbReference>
<dbReference type="PIRSF" id="PIRSF006806">
    <property type="entry name" value="FTHF_cligase"/>
    <property type="match status" value="1"/>
</dbReference>
<comment type="cofactor">
    <cofactor evidence="2">
        <name>Mg(2+)</name>
        <dbReference type="ChEBI" id="CHEBI:18420"/>
    </cofactor>
</comment>
<feature type="binding site" evidence="1">
    <location>
        <position position="54"/>
    </location>
    <ligand>
        <name>substrate</name>
    </ligand>
</feature>
<dbReference type="Pfam" id="PF01812">
    <property type="entry name" value="5-FTHF_cyc-lig"/>
    <property type="match status" value="1"/>
</dbReference>
<accession>A0A388SAI0</accession>
<comment type="caution">
    <text evidence="3">The sequence shown here is derived from an EMBL/GenBank/DDBJ whole genome shotgun (WGS) entry which is preliminary data.</text>
</comment>
<accession>A0A401LK25</accession>
<dbReference type="OrthoDB" id="9801938at2"/>
<evidence type="ECO:0000256" key="1">
    <source>
        <dbReference type="PIRSR" id="PIRSR006806-1"/>
    </source>
</evidence>
<gene>
    <name evidence="3" type="ORF">MESMUL_06760</name>
</gene>
<keyword evidence="1 2" id="KW-0547">Nucleotide-binding</keyword>
<dbReference type="NCBIfam" id="TIGR02727">
    <property type="entry name" value="MTHFS_bact"/>
    <property type="match status" value="1"/>
</dbReference>
<dbReference type="InterPro" id="IPR024185">
    <property type="entry name" value="FTHF_cligase-like_sf"/>
</dbReference>
<dbReference type="EC" id="6.3.3.2" evidence="2"/>
<comment type="catalytic activity">
    <reaction evidence="2">
        <text>(6S)-5-formyl-5,6,7,8-tetrahydrofolate + ATP = (6R)-5,10-methenyltetrahydrofolate + ADP + phosphate</text>
        <dbReference type="Rhea" id="RHEA:10488"/>
        <dbReference type="ChEBI" id="CHEBI:30616"/>
        <dbReference type="ChEBI" id="CHEBI:43474"/>
        <dbReference type="ChEBI" id="CHEBI:57455"/>
        <dbReference type="ChEBI" id="CHEBI:57457"/>
        <dbReference type="ChEBI" id="CHEBI:456216"/>
        <dbReference type="EC" id="6.3.3.2"/>
    </reaction>
</comment>
<protein>
    <recommendedName>
        <fullName evidence="2">5-formyltetrahydrofolate cyclo-ligase</fullName>
        <ecNumber evidence="2">6.3.3.2</ecNumber>
    </recommendedName>
</protein>
<dbReference type="GO" id="GO:0046872">
    <property type="term" value="F:metal ion binding"/>
    <property type="evidence" value="ECO:0007669"/>
    <property type="project" value="UniProtKB-KW"/>
</dbReference>
<dbReference type="Proteomes" id="UP000266091">
    <property type="component" value="Unassembled WGS sequence"/>
</dbReference>